<evidence type="ECO:0000313" key="2">
    <source>
        <dbReference type="Proteomes" id="UP000297741"/>
    </source>
</evidence>
<reference evidence="1 2" key="1">
    <citation type="submission" date="2018-11" db="EMBL/GenBank/DDBJ databases">
        <title>Tabrizicola sp. isolated from sediment of alpine lake.</title>
        <authorList>
            <person name="Liu Z."/>
        </authorList>
    </citation>
    <scope>NUCLEOTIDE SEQUENCE [LARGE SCALE GENOMIC DNA]</scope>
    <source>
        <strain evidence="1 2">DRYC-M-16</strain>
    </source>
</reference>
<dbReference type="EMBL" id="RPEM01000008">
    <property type="protein sequence ID" value="TGD42596.1"/>
    <property type="molecule type" value="Genomic_DNA"/>
</dbReference>
<sequence length="110" mass="11892">MPNVKLFIDEAHYQSLHSGLVALLAPLRDMLCAALSVDHAACHIAVIPVIGLPDQPQINAELSYLPRPERTPTLLRQVAQEVRSQLHSATGLPVAVRIAALDPASYIALK</sequence>
<protein>
    <submittedName>
        <fullName evidence="1">Uncharacterized protein</fullName>
    </submittedName>
</protein>
<dbReference type="RefSeq" id="WP_135431886.1">
    <property type="nucleotide sequence ID" value="NZ_RPEM01000008.1"/>
</dbReference>
<organism evidence="1 2">
    <name type="scientific">Pseudotabrizicola sediminis</name>
    <dbReference type="NCBI Taxonomy" id="2486418"/>
    <lineage>
        <taxon>Bacteria</taxon>
        <taxon>Pseudomonadati</taxon>
        <taxon>Pseudomonadota</taxon>
        <taxon>Alphaproteobacteria</taxon>
        <taxon>Rhodobacterales</taxon>
        <taxon>Paracoccaceae</taxon>
        <taxon>Pseudotabrizicola</taxon>
    </lineage>
</organism>
<dbReference type="Proteomes" id="UP000297741">
    <property type="component" value="Unassembled WGS sequence"/>
</dbReference>
<proteinExistence type="predicted"/>
<evidence type="ECO:0000313" key="1">
    <source>
        <dbReference type="EMBL" id="TGD42596.1"/>
    </source>
</evidence>
<accession>A0ABY2KNN2</accession>
<keyword evidence="2" id="KW-1185">Reference proteome</keyword>
<gene>
    <name evidence="1" type="ORF">EEB11_12635</name>
</gene>
<name>A0ABY2KNN2_9RHOB</name>
<comment type="caution">
    <text evidence="1">The sequence shown here is derived from an EMBL/GenBank/DDBJ whole genome shotgun (WGS) entry which is preliminary data.</text>
</comment>